<dbReference type="Proteomes" id="UP001168990">
    <property type="component" value="Unassembled WGS sequence"/>
</dbReference>
<evidence type="ECO:0000313" key="2">
    <source>
        <dbReference type="EMBL" id="KAK0163925.1"/>
    </source>
</evidence>
<sequence length="252" mass="28353">MALQGKSSLTKSQRDKLDKILTEIPNAAWNKQDSFEKNFAETLSVFKEKENIPRPNLCTRKRKGSVKGNDNIPNDENMEISPNGEQPWEIPNKTAKIKQSTLELEDCSVSGNSQNNIYEHLLTTQDDEEVSSAGKVDSPNGPSKRPPPIHVSGIALTDLIKISNRSYASMAAMGPNNTINNQHDNRRVTRNASSQYKGLNNEQQQQYQEQERPQHKKDSKNLEELLDNLKNEIVKSVATQITSIKDQVIENT</sequence>
<comment type="caution">
    <text evidence="2">The sequence shown here is derived from an EMBL/GenBank/DDBJ whole genome shotgun (WGS) entry which is preliminary data.</text>
</comment>
<gene>
    <name evidence="2" type="ORF">PV328_002610</name>
</gene>
<accession>A0AA39F6P4</accession>
<name>A0AA39F6P4_9HYME</name>
<reference evidence="2" key="1">
    <citation type="journal article" date="2023" name="bioRxiv">
        <title>Scaffold-level genome assemblies of two parasitoid biocontrol wasps reveal the parthenogenesis mechanism and an associated novel virus.</title>
        <authorList>
            <person name="Inwood S."/>
            <person name="Skelly J."/>
            <person name="Guhlin J."/>
            <person name="Harrop T."/>
            <person name="Goldson S."/>
            <person name="Dearden P."/>
        </authorList>
    </citation>
    <scope>NUCLEOTIDE SEQUENCE</scope>
    <source>
        <strain evidence="2">Irish</strain>
        <tissue evidence="2">Whole body</tissue>
    </source>
</reference>
<keyword evidence="3" id="KW-1185">Reference proteome</keyword>
<protein>
    <submittedName>
        <fullName evidence="2">Uncharacterized protein</fullName>
    </submittedName>
</protein>
<proteinExistence type="predicted"/>
<reference evidence="2" key="2">
    <citation type="submission" date="2023-03" db="EMBL/GenBank/DDBJ databases">
        <authorList>
            <person name="Inwood S.N."/>
            <person name="Skelly J.G."/>
            <person name="Guhlin J."/>
            <person name="Harrop T.W.R."/>
            <person name="Goldson S.G."/>
            <person name="Dearden P.K."/>
        </authorList>
    </citation>
    <scope>NUCLEOTIDE SEQUENCE</scope>
    <source>
        <strain evidence="2">Irish</strain>
        <tissue evidence="2">Whole body</tissue>
    </source>
</reference>
<feature type="region of interest" description="Disordered" evidence="1">
    <location>
        <begin position="124"/>
        <end position="151"/>
    </location>
</feature>
<evidence type="ECO:0000256" key="1">
    <source>
        <dbReference type="SAM" id="MobiDB-lite"/>
    </source>
</evidence>
<organism evidence="2 3">
    <name type="scientific">Microctonus aethiopoides</name>
    <dbReference type="NCBI Taxonomy" id="144406"/>
    <lineage>
        <taxon>Eukaryota</taxon>
        <taxon>Metazoa</taxon>
        <taxon>Ecdysozoa</taxon>
        <taxon>Arthropoda</taxon>
        <taxon>Hexapoda</taxon>
        <taxon>Insecta</taxon>
        <taxon>Pterygota</taxon>
        <taxon>Neoptera</taxon>
        <taxon>Endopterygota</taxon>
        <taxon>Hymenoptera</taxon>
        <taxon>Apocrita</taxon>
        <taxon>Ichneumonoidea</taxon>
        <taxon>Braconidae</taxon>
        <taxon>Euphorinae</taxon>
        <taxon>Microctonus</taxon>
    </lineage>
</organism>
<evidence type="ECO:0000313" key="3">
    <source>
        <dbReference type="Proteomes" id="UP001168990"/>
    </source>
</evidence>
<dbReference type="EMBL" id="JAQQBS010001422">
    <property type="protein sequence ID" value="KAK0163925.1"/>
    <property type="molecule type" value="Genomic_DNA"/>
</dbReference>
<dbReference type="AlphaFoldDB" id="A0AA39F6P4"/>
<feature type="region of interest" description="Disordered" evidence="1">
    <location>
        <begin position="198"/>
        <end position="218"/>
    </location>
</feature>
<feature type="region of interest" description="Disordered" evidence="1">
    <location>
        <begin position="55"/>
        <end position="89"/>
    </location>
</feature>